<dbReference type="AlphaFoldDB" id="A0A9P5ZGL3"/>
<keyword evidence="3" id="KW-1185">Reference proteome</keyword>
<evidence type="ECO:0000313" key="2">
    <source>
        <dbReference type="EMBL" id="KAF9486029.1"/>
    </source>
</evidence>
<accession>A0A9P5ZGL3</accession>
<protein>
    <submittedName>
        <fullName evidence="2">Uncharacterized protein</fullName>
    </submittedName>
</protein>
<keyword evidence="1" id="KW-0732">Signal</keyword>
<reference evidence="2" key="1">
    <citation type="submission" date="2020-11" db="EMBL/GenBank/DDBJ databases">
        <authorList>
            <consortium name="DOE Joint Genome Institute"/>
            <person name="Ahrendt S."/>
            <person name="Riley R."/>
            <person name="Andreopoulos W."/>
            <person name="Labutti K."/>
            <person name="Pangilinan J."/>
            <person name="Ruiz-Duenas F.J."/>
            <person name="Barrasa J.M."/>
            <person name="Sanchez-Garcia M."/>
            <person name="Camarero S."/>
            <person name="Miyauchi S."/>
            <person name="Serrano A."/>
            <person name="Linde D."/>
            <person name="Babiker R."/>
            <person name="Drula E."/>
            <person name="Ayuso-Fernandez I."/>
            <person name="Pacheco R."/>
            <person name="Padilla G."/>
            <person name="Ferreira P."/>
            <person name="Barriuso J."/>
            <person name="Kellner H."/>
            <person name="Castanera R."/>
            <person name="Alfaro M."/>
            <person name="Ramirez L."/>
            <person name="Pisabarro A.G."/>
            <person name="Kuo A."/>
            <person name="Tritt A."/>
            <person name="Lipzen A."/>
            <person name="He G."/>
            <person name="Yan M."/>
            <person name="Ng V."/>
            <person name="Cullen D."/>
            <person name="Martin F."/>
            <person name="Rosso M.-N."/>
            <person name="Henrissat B."/>
            <person name="Hibbett D."/>
            <person name="Martinez A.T."/>
            <person name="Grigoriev I.V."/>
        </authorList>
    </citation>
    <scope>NUCLEOTIDE SEQUENCE</scope>
    <source>
        <strain evidence="2">CIRM-BRFM 674</strain>
    </source>
</reference>
<feature type="signal peptide" evidence="1">
    <location>
        <begin position="1"/>
        <end position="21"/>
    </location>
</feature>
<evidence type="ECO:0000313" key="3">
    <source>
        <dbReference type="Proteomes" id="UP000807469"/>
    </source>
</evidence>
<dbReference type="OrthoDB" id="5386199at2759"/>
<sequence length="149" mass="16728">MALAGLALGTSTLSTSLVAWAARPYVTKMRRYRPNTAGSAEEVDLTTYTLFMRPLTTKVYDPSFLIETRRPLAKWELADKIHLTANRTDAVGTNVHPESGHEETVAETRNEKGEVIGRWVVKWEENGAGTCHQVGKVVRYFNVHEELLQ</sequence>
<gene>
    <name evidence="2" type="ORF">BDN70DRAFT_870537</name>
</gene>
<name>A0A9P5ZGL3_9AGAR</name>
<feature type="chain" id="PRO_5040383134" evidence="1">
    <location>
        <begin position="22"/>
        <end position="149"/>
    </location>
</feature>
<dbReference type="EMBL" id="MU155132">
    <property type="protein sequence ID" value="KAF9486029.1"/>
    <property type="molecule type" value="Genomic_DNA"/>
</dbReference>
<comment type="caution">
    <text evidence="2">The sequence shown here is derived from an EMBL/GenBank/DDBJ whole genome shotgun (WGS) entry which is preliminary data.</text>
</comment>
<evidence type="ECO:0000256" key="1">
    <source>
        <dbReference type="SAM" id="SignalP"/>
    </source>
</evidence>
<dbReference type="Proteomes" id="UP000807469">
    <property type="component" value="Unassembled WGS sequence"/>
</dbReference>
<organism evidence="2 3">
    <name type="scientific">Pholiota conissans</name>
    <dbReference type="NCBI Taxonomy" id="109636"/>
    <lineage>
        <taxon>Eukaryota</taxon>
        <taxon>Fungi</taxon>
        <taxon>Dikarya</taxon>
        <taxon>Basidiomycota</taxon>
        <taxon>Agaricomycotina</taxon>
        <taxon>Agaricomycetes</taxon>
        <taxon>Agaricomycetidae</taxon>
        <taxon>Agaricales</taxon>
        <taxon>Agaricineae</taxon>
        <taxon>Strophariaceae</taxon>
        <taxon>Pholiota</taxon>
    </lineage>
</organism>
<proteinExistence type="predicted"/>